<proteinExistence type="predicted"/>
<dbReference type="Pfam" id="PF02661">
    <property type="entry name" value="Fic"/>
    <property type="match status" value="1"/>
</dbReference>
<keyword evidence="6" id="KW-1185">Reference proteome</keyword>
<feature type="binding site" evidence="1">
    <location>
        <position position="210"/>
    </location>
    <ligand>
        <name>ATP</name>
        <dbReference type="ChEBI" id="CHEBI:30616"/>
    </ligand>
</feature>
<comment type="caution">
    <text evidence="5">The sequence shown here is derived from an EMBL/GenBank/DDBJ whole genome shotgun (WGS) entry which is preliminary data.</text>
</comment>
<gene>
    <name evidence="5" type="ORF">FYJ35_02730</name>
</gene>
<dbReference type="RefSeq" id="WP_154522796.1">
    <property type="nucleotide sequence ID" value="NZ_JAXFDQ010000002.1"/>
</dbReference>
<evidence type="ECO:0000256" key="2">
    <source>
        <dbReference type="PIRSR" id="PIRSR640198-1"/>
    </source>
</evidence>
<dbReference type="GO" id="GO:0005524">
    <property type="term" value="F:ATP binding"/>
    <property type="evidence" value="ECO:0007669"/>
    <property type="project" value="UniProtKB-KW"/>
</dbReference>
<dbReference type="EMBL" id="VULZ01000002">
    <property type="protein sequence ID" value="MSS13966.1"/>
    <property type="molecule type" value="Genomic_DNA"/>
</dbReference>
<reference evidence="5 6" key="1">
    <citation type="submission" date="2019-08" db="EMBL/GenBank/DDBJ databases">
        <title>In-depth cultivation of the pig gut microbiome towards novel bacterial diversity and tailored functional studies.</title>
        <authorList>
            <person name="Wylensek D."/>
            <person name="Hitch T.C.A."/>
            <person name="Clavel T."/>
        </authorList>
    </citation>
    <scope>NUCLEOTIDE SEQUENCE [LARGE SCALE GENOMIC DNA]</scope>
    <source>
        <strain evidence="5 6">Oil+RF-744-WCA-WT-11</strain>
    </source>
</reference>
<evidence type="ECO:0000256" key="1">
    <source>
        <dbReference type="PIRSR" id="PIRSR038925-1"/>
    </source>
</evidence>
<dbReference type="InterPro" id="IPR025758">
    <property type="entry name" value="Fic/DOC_N"/>
</dbReference>
<name>A0A6L5X4T2_9FIRM</name>
<feature type="binding site" evidence="3">
    <location>
        <begin position="252"/>
        <end position="253"/>
    </location>
    <ligand>
        <name>ATP</name>
        <dbReference type="ChEBI" id="CHEBI:30616"/>
    </ligand>
</feature>
<feature type="binding site" evidence="1">
    <location>
        <position position="79"/>
    </location>
    <ligand>
        <name>ATP</name>
        <dbReference type="ChEBI" id="CHEBI:30616"/>
    </ligand>
</feature>
<feature type="binding site" evidence="1">
    <location>
        <position position="252"/>
    </location>
    <ligand>
        <name>ATP</name>
        <dbReference type="ChEBI" id="CHEBI:30616"/>
    </ligand>
</feature>
<dbReference type="Pfam" id="PF13784">
    <property type="entry name" value="Fic_N"/>
    <property type="match status" value="1"/>
</dbReference>
<dbReference type="InterPro" id="IPR003812">
    <property type="entry name" value="Fido"/>
</dbReference>
<dbReference type="PANTHER" id="PTHR13504">
    <property type="entry name" value="FIDO DOMAIN-CONTAINING PROTEIN DDB_G0283145"/>
    <property type="match status" value="1"/>
</dbReference>
<dbReference type="AlphaFoldDB" id="A0A6L5X4T2"/>
<feature type="active site" evidence="2">
    <location>
        <position position="210"/>
    </location>
</feature>
<evidence type="ECO:0000256" key="3">
    <source>
        <dbReference type="PIRSR" id="PIRSR640198-2"/>
    </source>
</evidence>
<evidence type="ECO:0000259" key="4">
    <source>
        <dbReference type="PROSITE" id="PS51459"/>
    </source>
</evidence>
<dbReference type="PIRSF" id="PIRSF038925">
    <property type="entry name" value="AMP-prot_trans"/>
    <property type="match status" value="1"/>
</dbReference>
<dbReference type="InterPro" id="IPR026287">
    <property type="entry name" value="SoFic-like"/>
</dbReference>
<dbReference type="InterPro" id="IPR036597">
    <property type="entry name" value="Fido-like_dom_sf"/>
</dbReference>
<keyword evidence="1" id="KW-0067">ATP-binding</keyword>
<feature type="binding site" evidence="1">
    <location>
        <begin position="215"/>
        <end position="221"/>
    </location>
    <ligand>
        <name>ATP</name>
        <dbReference type="ChEBI" id="CHEBI:30616"/>
    </ligand>
</feature>
<dbReference type="Proteomes" id="UP000481852">
    <property type="component" value="Unassembled WGS sequence"/>
</dbReference>
<keyword evidence="1" id="KW-0547">Nucleotide-binding</keyword>
<sequence>MNRAGAYVNNITGNATYQSFRPAPLPPESLELNSDSVQLLIEANRELAKLNTAASLIPSTDLFVSMYVRKEALMTSQIEGTQCTLDDILDPDMDTNVNLDVGDVVNYVNAAQYAIIRMQELPLCNRLLRETHAILMAGVRGQEKNPGEFRRSQNWIGPAGCTLKDARYIPPNVEDMNEAMPALEKYMNEDKRYDALVRVALIHYQFETIHPFLDGNGRIGRLLILLYLMEQQLLRKPVIYVSYFLKKNQVEYYDRIAEVRRSGNYEQWVHFFLEAVRAAAVDAMDSIQKLSKLHDRNLAILPPSKRKIDHVHRLFDYLEQHPIIDIKKTAQALDVSYNTAASAVQKLVDLDILHETTNAARNRIFAYQEYLDVLRKDT</sequence>
<evidence type="ECO:0000313" key="5">
    <source>
        <dbReference type="EMBL" id="MSS13966.1"/>
    </source>
</evidence>
<dbReference type="InterPro" id="IPR040198">
    <property type="entry name" value="Fido_containing"/>
</dbReference>
<evidence type="ECO:0000313" key="6">
    <source>
        <dbReference type="Proteomes" id="UP000481852"/>
    </source>
</evidence>
<feature type="binding site" evidence="3">
    <location>
        <begin position="214"/>
        <end position="221"/>
    </location>
    <ligand>
        <name>ATP</name>
        <dbReference type="ChEBI" id="CHEBI:30616"/>
    </ligand>
</feature>
<dbReference type="PROSITE" id="PS51459">
    <property type="entry name" value="FIDO"/>
    <property type="match status" value="1"/>
</dbReference>
<feature type="domain" description="Fido" evidence="4">
    <location>
        <begin position="123"/>
        <end position="274"/>
    </location>
</feature>
<organism evidence="5 6">
    <name type="scientific">Porcincola intestinalis</name>
    <dbReference type="NCBI Taxonomy" id="2606632"/>
    <lineage>
        <taxon>Bacteria</taxon>
        <taxon>Bacillati</taxon>
        <taxon>Bacillota</taxon>
        <taxon>Clostridia</taxon>
        <taxon>Lachnospirales</taxon>
        <taxon>Lachnospiraceae</taxon>
        <taxon>Porcincola</taxon>
    </lineage>
</organism>
<dbReference type="PANTHER" id="PTHR13504:SF38">
    <property type="entry name" value="FIDO DOMAIN-CONTAINING PROTEIN"/>
    <property type="match status" value="1"/>
</dbReference>
<dbReference type="SUPFAM" id="SSF140931">
    <property type="entry name" value="Fic-like"/>
    <property type="match status" value="1"/>
</dbReference>
<accession>A0A6L5X4T2</accession>
<protein>
    <submittedName>
        <fullName evidence="5">Fic family protein</fullName>
    </submittedName>
</protein>
<dbReference type="Gene3D" id="1.10.3290.10">
    <property type="entry name" value="Fido-like domain"/>
    <property type="match status" value="1"/>
</dbReference>